<evidence type="ECO:0000259" key="1">
    <source>
        <dbReference type="PROSITE" id="PS50893"/>
    </source>
</evidence>
<name>A0A875S692_EENNA</name>
<gene>
    <name evidence="2" type="ORF">FOA43_004250</name>
</gene>
<evidence type="ECO:0000313" key="2">
    <source>
        <dbReference type="EMBL" id="QPG76856.1"/>
    </source>
</evidence>
<dbReference type="OrthoDB" id="10255969at2759"/>
<feature type="domain" description="ABC transporter" evidence="1">
    <location>
        <begin position="4"/>
        <end position="262"/>
    </location>
</feature>
<dbReference type="SUPFAM" id="SSF52540">
    <property type="entry name" value="P-loop containing nucleoside triphosphate hydrolases"/>
    <property type="match status" value="2"/>
</dbReference>
<dbReference type="GO" id="GO:0005524">
    <property type="term" value="F:ATP binding"/>
    <property type="evidence" value="ECO:0007669"/>
    <property type="project" value="InterPro"/>
</dbReference>
<dbReference type="PANTHER" id="PTHR43514:SF4">
    <property type="entry name" value="ABC TRANSPORTER I FAMILY MEMBER 10"/>
    <property type="match status" value="1"/>
</dbReference>
<dbReference type="GeneID" id="62197650"/>
<organism evidence="2 3">
    <name type="scientific">Eeniella nana</name>
    <name type="common">Yeast</name>
    <name type="synonym">Brettanomyces nanus</name>
    <dbReference type="NCBI Taxonomy" id="13502"/>
    <lineage>
        <taxon>Eukaryota</taxon>
        <taxon>Fungi</taxon>
        <taxon>Dikarya</taxon>
        <taxon>Ascomycota</taxon>
        <taxon>Saccharomycotina</taxon>
        <taxon>Pichiomycetes</taxon>
        <taxon>Pichiales</taxon>
        <taxon>Pichiaceae</taxon>
        <taxon>Brettanomyces</taxon>
    </lineage>
</organism>
<dbReference type="EMBL" id="CP064815">
    <property type="protein sequence ID" value="QPG76856.1"/>
    <property type="molecule type" value="Genomic_DNA"/>
</dbReference>
<sequence>MSLIKLSKAIFTKPLGYGRKPVRIFKNPIDFSILRKEKWAIVGDSYKTKFLRVLSGSYLSTSPLSRAYPDSLNNSNFTVELLKFVTNGNWGYGAQNQSGGFTHLSGRYEFFKDLEIDINVKDFIASKHENSNIPYDPVKLEYLAECLDLTGLEDKFLTTLSNGQFRRARVAKVLYRDPTLLLIDDPFLGLDPVASQRVSNVLKKIACDVKNPTTVTIGLRIQDVIPDWIEKIAIVDSTGVVHQGGKSELRSELQRLKETFYRHHEEVKKRVSEQIQLDGRQILKKTWEQDPMIKMESVSVKYKGVPVIKDLCWTVREGEKWHVRGRNGSGKTTLLSLITLDHPQSWSRKIMVEGHTREAGSVNYFDANKSIGFTSPELHAIFPRDLSVFQAISTGYIVGSYIPPKHLSNLQIDNILNYLTMVELVDKKDIKFGDLSVSNQKLVLLLRSMINDPSILILDEALSAMTDEDVIKGKCLVDQWNKGCCLIIGHVDEEVPHCNKYIVMNQARNGIYEIGNVTK</sequence>
<proteinExistence type="predicted"/>
<dbReference type="RefSeq" id="XP_038780421.1">
    <property type="nucleotide sequence ID" value="XM_038924493.1"/>
</dbReference>
<dbReference type="InterPro" id="IPR003439">
    <property type="entry name" value="ABC_transporter-like_ATP-bd"/>
</dbReference>
<protein>
    <recommendedName>
        <fullName evidence="1">ABC transporter domain-containing protein</fullName>
    </recommendedName>
</protein>
<dbReference type="PANTHER" id="PTHR43514">
    <property type="entry name" value="ABC TRANSPORTER I FAMILY MEMBER 10"/>
    <property type="match status" value="1"/>
</dbReference>
<dbReference type="Proteomes" id="UP000662931">
    <property type="component" value="Chromosome 4"/>
</dbReference>
<dbReference type="GO" id="GO:0016887">
    <property type="term" value="F:ATP hydrolysis activity"/>
    <property type="evidence" value="ECO:0007669"/>
    <property type="project" value="InterPro"/>
</dbReference>
<keyword evidence="3" id="KW-1185">Reference proteome</keyword>
<dbReference type="InterPro" id="IPR027417">
    <property type="entry name" value="P-loop_NTPase"/>
</dbReference>
<dbReference type="PROSITE" id="PS50893">
    <property type="entry name" value="ABC_TRANSPORTER_2"/>
    <property type="match status" value="2"/>
</dbReference>
<feature type="domain" description="ABC transporter" evidence="1">
    <location>
        <begin position="293"/>
        <end position="517"/>
    </location>
</feature>
<reference evidence="2" key="1">
    <citation type="submission" date="2020-10" db="EMBL/GenBank/DDBJ databases">
        <authorList>
            <person name="Roach M.J.R."/>
        </authorList>
    </citation>
    <scope>NUCLEOTIDE SEQUENCE</scope>
    <source>
        <strain evidence="2">CBS 1945</strain>
    </source>
</reference>
<dbReference type="KEGG" id="bnn:FOA43_004250"/>
<accession>A0A875S692</accession>
<dbReference type="Pfam" id="PF00005">
    <property type="entry name" value="ABC_tran"/>
    <property type="match status" value="2"/>
</dbReference>
<dbReference type="Gene3D" id="3.40.50.300">
    <property type="entry name" value="P-loop containing nucleotide triphosphate hydrolases"/>
    <property type="match status" value="2"/>
</dbReference>
<dbReference type="InterPro" id="IPR050334">
    <property type="entry name" value="Molybdenum_import_ModC"/>
</dbReference>
<dbReference type="AlphaFoldDB" id="A0A875S692"/>
<dbReference type="GO" id="GO:0005739">
    <property type="term" value="C:mitochondrion"/>
    <property type="evidence" value="ECO:0007669"/>
    <property type="project" value="TreeGrafter"/>
</dbReference>
<evidence type="ECO:0000313" key="3">
    <source>
        <dbReference type="Proteomes" id="UP000662931"/>
    </source>
</evidence>